<evidence type="ECO:0000313" key="10">
    <source>
        <dbReference type="Ensembl" id="ENSHHUP00000013657.1"/>
    </source>
</evidence>
<keyword evidence="5 9" id="KW-0472">Membrane</keyword>
<keyword evidence="6" id="KW-0325">Glycoprotein</keyword>
<reference evidence="10" key="3">
    <citation type="submission" date="2025-09" db="UniProtKB">
        <authorList>
            <consortium name="Ensembl"/>
        </authorList>
    </citation>
    <scope>IDENTIFICATION</scope>
</reference>
<dbReference type="InterPro" id="IPR010291">
    <property type="entry name" value="Ion_channel_UNC-93"/>
</dbReference>
<feature type="transmembrane region" description="Helical" evidence="9">
    <location>
        <begin position="325"/>
        <end position="345"/>
    </location>
</feature>
<keyword evidence="3 9" id="KW-0812">Transmembrane</keyword>
<comment type="similarity">
    <text evidence="2">Belongs to the unc-93 family.</text>
</comment>
<evidence type="ECO:0000256" key="1">
    <source>
        <dbReference type="ARBA" id="ARBA00004141"/>
    </source>
</evidence>
<keyword evidence="11" id="KW-1185">Reference proteome</keyword>
<reference evidence="10" key="2">
    <citation type="submission" date="2025-08" db="UniProtKB">
        <authorList>
            <consortium name="Ensembl"/>
        </authorList>
    </citation>
    <scope>IDENTIFICATION</scope>
</reference>
<dbReference type="STRING" id="62062.ENSHHUP00000013657"/>
<dbReference type="Ensembl" id="ENSHHUT00000014099.1">
    <property type="protein sequence ID" value="ENSHHUP00000013657.1"/>
    <property type="gene ID" value="ENSHHUG00000008401.1"/>
</dbReference>
<evidence type="ECO:0000256" key="7">
    <source>
        <dbReference type="ARBA" id="ARBA00040302"/>
    </source>
</evidence>
<feature type="transmembrane region" description="Helical" evidence="9">
    <location>
        <begin position="48"/>
        <end position="68"/>
    </location>
</feature>
<feature type="transmembrane region" description="Helical" evidence="9">
    <location>
        <begin position="425"/>
        <end position="446"/>
    </location>
</feature>
<evidence type="ECO:0000256" key="9">
    <source>
        <dbReference type="SAM" id="Phobius"/>
    </source>
</evidence>
<feature type="transmembrane region" description="Helical" evidence="9">
    <location>
        <begin position="253"/>
        <end position="271"/>
    </location>
</feature>
<feature type="transmembrane region" description="Helical" evidence="9">
    <location>
        <begin position="74"/>
        <end position="96"/>
    </location>
</feature>
<evidence type="ECO:0000313" key="11">
    <source>
        <dbReference type="Proteomes" id="UP000314982"/>
    </source>
</evidence>
<organism evidence="10 11">
    <name type="scientific">Hucho hucho</name>
    <name type="common">huchen</name>
    <dbReference type="NCBI Taxonomy" id="62062"/>
    <lineage>
        <taxon>Eukaryota</taxon>
        <taxon>Metazoa</taxon>
        <taxon>Chordata</taxon>
        <taxon>Craniata</taxon>
        <taxon>Vertebrata</taxon>
        <taxon>Euteleostomi</taxon>
        <taxon>Actinopterygii</taxon>
        <taxon>Neopterygii</taxon>
        <taxon>Teleostei</taxon>
        <taxon>Protacanthopterygii</taxon>
        <taxon>Salmoniformes</taxon>
        <taxon>Salmonidae</taxon>
        <taxon>Salmoninae</taxon>
        <taxon>Hucho</taxon>
    </lineage>
</organism>
<evidence type="ECO:0000256" key="3">
    <source>
        <dbReference type="ARBA" id="ARBA00022692"/>
    </source>
</evidence>
<accession>A0A4W5KC61</accession>
<dbReference type="SUPFAM" id="SSF103473">
    <property type="entry name" value="MFS general substrate transporter"/>
    <property type="match status" value="1"/>
</dbReference>
<proteinExistence type="inferred from homology"/>
<feature type="transmembrane region" description="Helical" evidence="9">
    <location>
        <begin position="291"/>
        <end position="313"/>
    </location>
</feature>
<feature type="transmembrane region" description="Helical" evidence="9">
    <location>
        <begin position="399"/>
        <end position="419"/>
    </location>
</feature>
<reference evidence="11" key="1">
    <citation type="submission" date="2018-06" db="EMBL/GenBank/DDBJ databases">
        <title>Genome assembly of Danube salmon.</title>
        <authorList>
            <person name="Macqueen D.J."/>
            <person name="Gundappa M.K."/>
        </authorList>
    </citation>
    <scope>NUCLEOTIDE SEQUENCE [LARGE SCALE GENOMIC DNA]</scope>
</reference>
<feature type="transmembrane region" description="Helical" evidence="9">
    <location>
        <begin position="147"/>
        <end position="167"/>
    </location>
</feature>
<dbReference type="GO" id="GO:0016020">
    <property type="term" value="C:membrane"/>
    <property type="evidence" value="ECO:0007669"/>
    <property type="project" value="UniProtKB-SubCell"/>
</dbReference>
<keyword evidence="4 9" id="KW-1133">Transmembrane helix</keyword>
<evidence type="ECO:0000256" key="4">
    <source>
        <dbReference type="ARBA" id="ARBA00022989"/>
    </source>
</evidence>
<evidence type="ECO:0000256" key="6">
    <source>
        <dbReference type="ARBA" id="ARBA00023180"/>
    </source>
</evidence>
<evidence type="ECO:0000256" key="8">
    <source>
        <dbReference type="ARBA" id="ARBA00041910"/>
    </source>
</evidence>
<dbReference type="Gene3D" id="1.20.1250.20">
    <property type="entry name" value="MFS general substrate transporter like domains"/>
    <property type="match status" value="2"/>
</dbReference>
<feature type="transmembrane region" description="Helical" evidence="9">
    <location>
        <begin position="357"/>
        <end position="378"/>
    </location>
</feature>
<evidence type="ECO:0000256" key="5">
    <source>
        <dbReference type="ARBA" id="ARBA00023136"/>
    </source>
</evidence>
<protein>
    <recommendedName>
        <fullName evidence="7">UNC93-like protein MFSD11</fullName>
    </recommendedName>
    <alternativeName>
        <fullName evidence="8">Major facilitator superfamily domain-containing protein 11</fullName>
    </alternativeName>
</protein>
<feature type="transmembrane region" description="Helical" evidence="9">
    <location>
        <begin position="179"/>
        <end position="199"/>
    </location>
</feature>
<feature type="transmembrane region" description="Helical" evidence="9">
    <location>
        <begin position="108"/>
        <end position="127"/>
    </location>
</feature>
<dbReference type="InterPro" id="IPR036259">
    <property type="entry name" value="MFS_trans_sf"/>
</dbReference>
<evidence type="ECO:0000256" key="2">
    <source>
        <dbReference type="ARBA" id="ARBA00009172"/>
    </source>
</evidence>
<dbReference type="GeneTree" id="ENSGT00390000012918"/>
<dbReference type="PANTHER" id="PTHR23294:SF0">
    <property type="entry name" value="UNC93-LIKE PROTEIN MFSD11"/>
    <property type="match status" value="1"/>
</dbReference>
<dbReference type="Proteomes" id="UP000314982">
    <property type="component" value="Unassembled WGS sequence"/>
</dbReference>
<dbReference type="AlphaFoldDB" id="A0A4W5KC61"/>
<dbReference type="Pfam" id="PF05978">
    <property type="entry name" value="UNC-93"/>
    <property type="match status" value="1"/>
</dbReference>
<dbReference type="CDD" id="cd17407">
    <property type="entry name" value="MFS_MFSD11"/>
    <property type="match status" value="1"/>
</dbReference>
<name>A0A4W5KC61_9TELE</name>
<sequence>MDILMTPPVAGKHQAFFYSNTSLLNKMPALVAVLLTFSMNSGITLLQYHLICFYTCLTCSMAIIYGVFSASNLIAPSVVAVIGPQLSMFLSGLVYSGYIAMFIHPFTWSFYTASVVVGIAAAILWTAQGNLLTINSTDATIGRNSGIFWALLQFSLFFGNMYIYFAWHGHVHILDKDRQTVFISLTVISLVGSVLFFLIRKLEPEATPCEASESLLQTESTESASIVVATPGLGSQALDAFKKALQLSVTKEMLLLSISIAYTGLELTFYSGVYGTCIGAMTQFGDDAKSLIGLSGIFIGLGEILGGGVFGMLNKGNRFGRNPVVLLGLITHFVAFYLIFLNIASDAPIAPEEGTHLQAYITPSVEVALLCSFLLGLGDSCFNTQLLSIVGFMFREDSAPAFAVFKFVQSITAALAFFYSNYLLLHWQLLIMVVVGFLGTLSFFVADWVVVSSRRDTDYDSI</sequence>
<comment type="subcellular location">
    <subcellularLocation>
        <location evidence="1">Membrane</location>
        <topology evidence="1">Multi-pass membrane protein</topology>
    </subcellularLocation>
</comment>
<dbReference type="PANTHER" id="PTHR23294">
    <property type="entry name" value="ET TRANSLATION PRODUCT-RELATED"/>
    <property type="match status" value="1"/>
</dbReference>
<dbReference type="InterPro" id="IPR051617">
    <property type="entry name" value="UNC-93-like_regulator"/>
</dbReference>